<feature type="domain" description="K Homology" evidence="2">
    <location>
        <begin position="115"/>
        <end position="193"/>
    </location>
</feature>
<dbReference type="SMART" id="SM00322">
    <property type="entry name" value="KH"/>
    <property type="match status" value="1"/>
</dbReference>
<dbReference type="AlphaFoldDB" id="A0A0K0ECP5"/>
<dbReference type="SUPFAM" id="SSF54791">
    <property type="entry name" value="Eukaryotic type KH-domain (KH-domain type I)"/>
    <property type="match status" value="1"/>
</dbReference>
<dbReference type="PANTHER" id="PTHR11208">
    <property type="entry name" value="RNA-BINDING PROTEIN RELATED"/>
    <property type="match status" value="1"/>
</dbReference>
<proteinExistence type="predicted"/>
<dbReference type="InterPro" id="IPR004087">
    <property type="entry name" value="KH_dom"/>
</dbReference>
<dbReference type="GO" id="GO:0048024">
    <property type="term" value="P:regulation of mRNA splicing, via spliceosome"/>
    <property type="evidence" value="ECO:0007669"/>
    <property type="project" value="TreeGrafter"/>
</dbReference>
<dbReference type="CDD" id="cd22383">
    <property type="entry name" value="KH-I_Hqk_like"/>
    <property type="match status" value="1"/>
</dbReference>
<dbReference type="PANTHER" id="PTHR11208:SF42">
    <property type="entry name" value="QUAKING RELATED 54B, ISOFORM E"/>
    <property type="match status" value="1"/>
</dbReference>
<sequence>MMTNSIDFLYNNNYDDIFERYLFSSLINNNKNNYNNINLSNNLKNGFIDNNDKIITLYYKELIKERDSLKNISIYHKIPLTIKILQNEIDKLRKLFNINYFNYLFYLPPPQGIIEVKSRKIFIPVDKYPKYNFIGRILGPKGLTAKELEVKTGCKIMIRGKGSIKDKSKEICFIGKPNYQHLNEPLHVLLQIKDTSNRIDRRLDYAEWELKKIIFPISKKFDILRNCKSFNSSILKEIFSCDGNLISNLLLSQNNYTDYQNDINISNSSNPLNFSDFEDIYNHLENNFNID</sequence>
<keyword evidence="3" id="KW-1185">Reference proteome</keyword>
<dbReference type="InterPro" id="IPR036612">
    <property type="entry name" value="KH_dom_type_1_sf"/>
</dbReference>
<dbReference type="Pfam" id="PF22675">
    <property type="entry name" value="KH-I_KHDC4-BBP"/>
    <property type="match status" value="1"/>
</dbReference>
<dbReference type="GO" id="GO:0005634">
    <property type="term" value="C:nucleus"/>
    <property type="evidence" value="ECO:0007669"/>
    <property type="project" value="TreeGrafter"/>
</dbReference>
<evidence type="ECO:0000313" key="4">
    <source>
        <dbReference type="WBParaSite" id="SSTP_0000726000.1"/>
    </source>
</evidence>
<dbReference type="WBParaSite" id="SSTP_0000726000.1">
    <property type="protein sequence ID" value="SSTP_0000726000.1"/>
    <property type="gene ID" value="SSTP_0000726000"/>
</dbReference>
<dbReference type="InterPro" id="IPR055256">
    <property type="entry name" value="KH_1_KHDC4/BBP-like"/>
</dbReference>
<dbReference type="InterPro" id="IPR045071">
    <property type="entry name" value="BBP-like"/>
</dbReference>
<protein>
    <submittedName>
        <fullName evidence="4 5">KH domain-containing protein</fullName>
    </submittedName>
</protein>
<evidence type="ECO:0000256" key="1">
    <source>
        <dbReference type="ARBA" id="ARBA00022884"/>
    </source>
</evidence>
<dbReference type="Proteomes" id="UP000035681">
    <property type="component" value="Unplaced"/>
</dbReference>
<dbReference type="Gene3D" id="3.30.1370.10">
    <property type="entry name" value="K Homology domain, type 1"/>
    <property type="match status" value="1"/>
</dbReference>
<name>A0A0K0ECP5_STRER</name>
<keyword evidence="1" id="KW-0694">RNA-binding</keyword>
<dbReference type="GO" id="GO:0003729">
    <property type="term" value="F:mRNA binding"/>
    <property type="evidence" value="ECO:0007669"/>
    <property type="project" value="TreeGrafter"/>
</dbReference>
<reference evidence="4" key="1">
    <citation type="submission" date="2015-08" db="UniProtKB">
        <authorList>
            <consortium name="WormBaseParasite"/>
        </authorList>
    </citation>
    <scope>IDENTIFICATION</scope>
</reference>
<organism evidence="4">
    <name type="scientific">Strongyloides stercoralis</name>
    <name type="common">Threadworm</name>
    <dbReference type="NCBI Taxonomy" id="6248"/>
    <lineage>
        <taxon>Eukaryota</taxon>
        <taxon>Metazoa</taxon>
        <taxon>Ecdysozoa</taxon>
        <taxon>Nematoda</taxon>
        <taxon>Chromadorea</taxon>
        <taxon>Rhabditida</taxon>
        <taxon>Tylenchina</taxon>
        <taxon>Panagrolaimomorpha</taxon>
        <taxon>Strongyloidoidea</taxon>
        <taxon>Strongyloididae</taxon>
        <taxon>Strongyloides</taxon>
    </lineage>
</organism>
<evidence type="ECO:0000313" key="5">
    <source>
        <dbReference type="WBParaSite" id="TCONS_00006772.p1"/>
    </source>
</evidence>
<dbReference type="WBParaSite" id="TCONS_00006772.p1">
    <property type="protein sequence ID" value="TCONS_00006772.p1"/>
    <property type="gene ID" value="XLOC_004891"/>
</dbReference>
<accession>A0A0K0ECP5</accession>
<dbReference type="STRING" id="6248.A0A0K0ECP5"/>
<evidence type="ECO:0000313" key="3">
    <source>
        <dbReference type="Proteomes" id="UP000035681"/>
    </source>
</evidence>
<evidence type="ECO:0000259" key="2">
    <source>
        <dbReference type="SMART" id="SM00322"/>
    </source>
</evidence>